<protein>
    <submittedName>
        <fullName evidence="1">Murein L,D-transpeptidase catalytic domain family protein</fullName>
    </submittedName>
</protein>
<dbReference type="Proteomes" id="UP000478546">
    <property type="component" value="Unassembled WGS sequence"/>
</dbReference>
<keyword evidence="2" id="KW-1185">Reference proteome</keyword>
<reference evidence="1 2" key="1">
    <citation type="submission" date="2020-01" db="EMBL/GenBank/DDBJ databases">
        <authorList>
            <person name="Kim M.K."/>
        </authorList>
    </citation>
    <scope>NUCLEOTIDE SEQUENCE [LARGE SCALE GENOMIC DNA]</scope>
    <source>
        <strain evidence="1 2">BT213</strain>
    </source>
</reference>
<sequence length="225" mass="25337">MQFDEVAYNLYNEMGLGQTGLKYEIFSKALTGYYNMKHEGRLSDKPVLTMVDFTRSSKQKRLWVVDIEKKEMLHHTYVAHGRNSGEEFAENFSNDDKSYMSSIGFYVTQATYQGKHGLSLKLEGLDEGFNTNALDRCVVIHGAEYASPAFIKQSGRLGRSLGCPALPMEEHEDIIKTVMGSTAMYIHANKDTYTSHYLDHTTAMAELINDNPNNTKLPPSTDVSI</sequence>
<dbReference type="Pfam" id="PF13645">
    <property type="entry name" value="YkuD_2"/>
    <property type="match status" value="1"/>
</dbReference>
<name>A0A6B2H7P9_9BACT</name>
<dbReference type="PANTHER" id="PTHR38477">
    <property type="entry name" value="HYPOTHETICAL EXPORTED PROTEIN"/>
    <property type="match status" value="1"/>
</dbReference>
<evidence type="ECO:0000313" key="2">
    <source>
        <dbReference type="Proteomes" id="UP000478546"/>
    </source>
</evidence>
<comment type="caution">
    <text evidence="1">The sequence shown here is derived from an EMBL/GenBank/DDBJ whole genome shotgun (WGS) entry which is preliminary data.</text>
</comment>
<proteinExistence type="predicted"/>
<dbReference type="EMBL" id="JAAEAA010000005">
    <property type="protein sequence ID" value="NDK55332.1"/>
    <property type="molecule type" value="Genomic_DNA"/>
</dbReference>
<dbReference type="AlphaFoldDB" id="A0A6B2H7P9"/>
<dbReference type="PANTHER" id="PTHR38477:SF1">
    <property type="entry name" value="MUREIN L,D-TRANSPEPTIDASE CATALYTIC DOMAIN FAMILY PROTEIN"/>
    <property type="match status" value="1"/>
</dbReference>
<accession>A0A6B2H7P9</accession>
<gene>
    <name evidence="1" type="ORF">GWO68_05335</name>
</gene>
<dbReference type="InterPro" id="IPR032676">
    <property type="entry name" value="YkuD_2"/>
</dbReference>
<evidence type="ECO:0000313" key="1">
    <source>
        <dbReference type="EMBL" id="NDK55332.1"/>
    </source>
</evidence>
<organism evidence="1 2">
    <name type="scientific">Pontibacter fetidus</name>
    <dbReference type="NCBI Taxonomy" id="2700082"/>
    <lineage>
        <taxon>Bacteria</taxon>
        <taxon>Pseudomonadati</taxon>
        <taxon>Bacteroidota</taxon>
        <taxon>Cytophagia</taxon>
        <taxon>Cytophagales</taxon>
        <taxon>Hymenobacteraceae</taxon>
        <taxon>Pontibacter</taxon>
    </lineage>
</organism>